<dbReference type="AlphaFoldDB" id="A0A819B5P6"/>
<evidence type="ECO:0000256" key="1">
    <source>
        <dbReference type="ARBA" id="ARBA00001831"/>
    </source>
</evidence>
<evidence type="ECO:0000259" key="7">
    <source>
        <dbReference type="PROSITE" id="PS50174"/>
    </source>
</evidence>
<dbReference type="Proteomes" id="UP000663866">
    <property type="component" value="Unassembled WGS sequence"/>
</dbReference>
<dbReference type="GO" id="GO:0006084">
    <property type="term" value="P:acetyl-CoA metabolic process"/>
    <property type="evidence" value="ECO:0007669"/>
    <property type="project" value="InterPro"/>
</dbReference>
<dbReference type="Gene3D" id="3.30.750.70">
    <property type="entry name" value="4-hydroxybutyrate coenzyme like domains"/>
    <property type="match status" value="1"/>
</dbReference>
<dbReference type="GO" id="GO:0003676">
    <property type="term" value="F:nucleic acid binding"/>
    <property type="evidence" value="ECO:0007669"/>
    <property type="project" value="InterPro"/>
</dbReference>
<feature type="compositionally biased region" description="Polar residues" evidence="6">
    <location>
        <begin position="304"/>
        <end position="324"/>
    </location>
</feature>
<sequence length="914" mass="103240">MVSLNEKRSKVQYVVQNKTEWVDDDNKFGKRMLEKMGWKSGVGLGKNENGRTEHIDLKFKSNLKGVGFINGKYDSTWIAHSQSFDSLLQQLQQAHSPSASSSSSTIHNFHQTVQQTKTRLTSAYLPKDININDNKFGKRMLEKMGWKSGVGLGKNENGRTEHIDLKFKSNLKGVGFINGKYDSTWIAHSQSFDSLLQQLQQAHSPSASSSSSTIHNFHQTVQQTKTSYKKQSSGKDLSSRSNDELDCIFGWNKGNQLKIDQIKQDSSLDMTNEIISDNLYKTSEQSIEDYFKEKTKKKAQIQYEQSQSLNDQTIDSVDQNSSNEEINERVESKLEKNLKKRRNYSTVESIVDCDQSEMLPKKKKKSDQLNNDIEDPYKNCNLSELNGYQGESRINSFIKSKLMSAEDIAEKLPEKLTLGASGFTPAGYPKVIPRAYAQRIQNSKYPENFSINLYTGASTGDELDGVLARTGRLKLKIPYQSHPDLRKFINQGKLDFIDMHLSHVSRYIREGIFPPINVAIVEACDVTSDGRIYLTNSSGMSSTYLALAKDIYVELNEAHPLEMKGLHDIYLPELHTGRPINIDYVDDRIGTPYIRVNPERIKGIILTNKFDSSPGFKKPDDASFKIANHILDFILDEVEHGRIPKKLLPFQSGVGNVANAVLACIAKDNRFKSIEMYTEVIQDSIFDLIDSDKLRFASTTALTFSLEGQKRFFNQLTELKSKFILRPMEISNNPEVIRRMGLITMNTALEADIYGNVNSTHVLGSAMMNGIGGSGDFTRNAYVSIFMTPSIAKGGKISSFVPMVSHCDHNEHSVQIMVSEQGLADLRAKTPKQRAELIIEKCVHPMYKDQLRDYYKQAQRVSFGLHTPHDLQQALSWHVRLQQTGSMHPDCQQTKTKDTEQTAKQVDQTASTKK</sequence>
<evidence type="ECO:0000256" key="3">
    <source>
        <dbReference type="ARBA" id="ARBA00011920"/>
    </source>
</evidence>
<dbReference type="InterPro" id="IPR017821">
    <property type="entry name" value="Succinate_CoA_transferase"/>
</dbReference>
<dbReference type="GO" id="GO:0006083">
    <property type="term" value="P:acetate metabolic process"/>
    <property type="evidence" value="ECO:0007669"/>
    <property type="project" value="InterPro"/>
</dbReference>
<evidence type="ECO:0000256" key="6">
    <source>
        <dbReference type="SAM" id="MobiDB-lite"/>
    </source>
</evidence>
<dbReference type="Pfam" id="PF01585">
    <property type="entry name" value="G-patch"/>
    <property type="match status" value="2"/>
</dbReference>
<dbReference type="InterPro" id="IPR026888">
    <property type="entry name" value="AcetylCoA_hyd_C"/>
</dbReference>
<dbReference type="InterPro" id="IPR000467">
    <property type="entry name" value="G_patch_dom"/>
</dbReference>
<protein>
    <recommendedName>
        <fullName evidence="4">Acetyl-CoA hydrolase</fullName>
        <ecNumber evidence="3">3.1.2.1</ecNumber>
    </recommendedName>
    <alternativeName>
        <fullName evidence="5">Acetyl-CoA deacylase</fullName>
    </alternativeName>
</protein>
<organism evidence="8 9">
    <name type="scientific">Rotaria magnacalcarata</name>
    <dbReference type="NCBI Taxonomy" id="392030"/>
    <lineage>
        <taxon>Eukaryota</taxon>
        <taxon>Metazoa</taxon>
        <taxon>Spiralia</taxon>
        <taxon>Gnathifera</taxon>
        <taxon>Rotifera</taxon>
        <taxon>Eurotatoria</taxon>
        <taxon>Bdelloidea</taxon>
        <taxon>Philodinida</taxon>
        <taxon>Philodinidae</taxon>
        <taxon>Rotaria</taxon>
    </lineage>
</organism>
<keyword evidence="9" id="KW-1185">Reference proteome</keyword>
<evidence type="ECO:0000313" key="8">
    <source>
        <dbReference type="EMBL" id="CAF3796332.1"/>
    </source>
</evidence>
<dbReference type="Gene3D" id="3.40.1080.20">
    <property type="entry name" value="Acetyl-CoA hydrolase/transferase C-terminal domain"/>
    <property type="match status" value="1"/>
</dbReference>
<dbReference type="Pfam" id="PF02550">
    <property type="entry name" value="AcetylCoA_hydro"/>
    <property type="match status" value="1"/>
</dbReference>
<dbReference type="InterPro" id="IPR003702">
    <property type="entry name" value="ActCoA_hydro_N"/>
</dbReference>
<accession>A0A819B5P6</accession>
<dbReference type="EC" id="3.1.2.1" evidence="3"/>
<dbReference type="SUPFAM" id="SSF100950">
    <property type="entry name" value="NagB/RpiA/CoA transferase-like"/>
    <property type="match status" value="2"/>
</dbReference>
<feature type="compositionally biased region" description="Polar residues" evidence="6">
    <location>
        <begin position="219"/>
        <end position="236"/>
    </location>
</feature>
<comment type="catalytic activity">
    <reaction evidence="1">
        <text>acetyl-CoA + H2O = acetate + CoA + H(+)</text>
        <dbReference type="Rhea" id="RHEA:20289"/>
        <dbReference type="ChEBI" id="CHEBI:15377"/>
        <dbReference type="ChEBI" id="CHEBI:15378"/>
        <dbReference type="ChEBI" id="CHEBI:30089"/>
        <dbReference type="ChEBI" id="CHEBI:57287"/>
        <dbReference type="ChEBI" id="CHEBI:57288"/>
        <dbReference type="EC" id="3.1.2.1"/>
    </reaction>
</comment>
<feature type="domain" description="G-patch" evidence="7">
    <location>
        <begin position="133"/>
        <end position="179"/>
    </location>
</feature>
<dbReference type="Gene3D" id="3.40.1080.10">
    <property type="entry name" value="Glutaconate Coenzyme A-transferase"/>
    <property type="match status" value="1"/>
</dbReference>
<comment type="similarity">
    <text evidence="2">Belongs to the acetyl-CoA hydrolase/transferase family.</text>
</comment>
<evidence type="ECO:0000256" key="5">
    <source>
        <dbReference type="ARBA" id="ARBA00029672"/>
    </source>
</evidence>
<feature type="region of interest" description="Disordered" evidence="6">
    <location>
        <begin position="219"/>
        <end position="241"/>
    </location>
</feature>
<feature type="compositionally biased region" description="Polar residues" evidence="6">
    <location>
        <begin position="902"/>
        <end position="914"/>
    </location>
</feature>
<dbReference type="InterPro" id="IPR038460">
    <property type="entry name" value="AcetylCoA_hyd_C_sf"/>
</dbReference>
<dbReference type="Pfam" id="PF13336">
    <property type="entry name" value="AcetylCoA_hyd_C"/>
    <property type="match status" value="1"/>
</dbReference>
<evidence type="ECO:0000256" key="4">
    <source>
        <dbReference type="ARBA" id="ARBA00017958"/>
    </source>
</evidence>
<gene>
    <name evidence="8" type="ORF">OVN521_LOCUS3607</name>
</gene>
<dbReference type="InterPro" id="IPR037171">
    <property type="entry name" value="NagB/RpiA_transferase-like"/>
</dbReference>
<evidence type="ECO:0000313" key="9">
    <source>
        <dbReference type="Proteomes" id="UP000663866"/>
    </source>
</evidence>
<evidence type="ECO:0000256" key="2">
    <source>
        <dbReference type="ARBA" id="ARBA00009632"/>
    </source>
</evidence>
<dbReference type="PANTHER" id="PTHR43609:SF1">
    <property type="entry name" value="ACETYL-COA HYDROLASE"/>
    <property type="match status" value="1"/>
</dbReference>
<dbReference type="NCBIfam" id="TIGR03458">
    <property type="entry name" value="YgfH_subfam"/>
    <property type="match status" value="1"/>
</dbReference>
<dbReference type="GO" id="GO:0008775">
    <property type="term" value="F:acetate CoA-transferase activity"/>
    <property type="evidence" value="ECO:0007669"/>
    <property type="project" value="InterPro"/>
</dbReference>
<dbReference type="InterPro" id="IPR046433">
    <property type="entry name" value="ActCoA_hydro"/>
</dbReference>
<dbReference type="PROSITE" id="PS50174">
    <property type="entry name" value="G_PATCH"/>
    <property type="match status" value="2"/>
</dbReference>
<feature type="region of interest" description="Disordered" evidence="6">
    <location>
        <begin position="886"/>
        <end position="914"/>
    </location>
</feature>
<name>A0A819B5P6_9BILA</name>
<dbReference type="SMART" id="SM00443">
    <property type="entry name" value="G_patch"/>
    <property type="match status" value="2"/>
</dbReference>
<reference evidence="8" key="1">
    <citation type="submission" date="2021-02" db="EMBL/GenBank/DDBJ databases">
        <authorList>
            <person name="Nowell W R."/>
        </authorList>
    </citation>
    <scope>NUCLEOTIDE SEQUENCE</scope>
</reference>
<proteinExistence type="inferred from homology"/>
<dbReference type="EMBL" id="CAJOBG010000313">
    <property type="protein sequence ID" value="CAF3796332.1"/>
    <property type="molecule type" value="Genomic_DNA"/>
</dbReference>
<comment type="caution">
    <text evidence="8">The sequence shown here is derived from an EMBL/GenBank/DDBJ whole genome shotgun (WGS) entry which is preliminary data.</text>
</comment>
<dbReference type="GO" id="GO:0003986">
    <property type="term" value="F:acetyl-CoA hydrolase activity"/>
    <property type="evidence" value="ECO:0007669"/>
    <property type="project" value="UniProtKB-EC"/>
</dbReference>
<dbReference type="PANTHER" id="PTHR43609">
    <property type="entry name" value="ACETYL-COA HYDROLASE"/>
    <property type="match status" value="1"/>
</dbReference>
<dbReference type="FunFam" id="3.40.1080.20:FF:000001">
    <property type="entry name" value="Acetyl-CoA hydrolase Ach1"/>
    <property type="match status" value="1"/>
</dbReference>
<feature type="region of interest" description="Disordered" evidence="6">
    <location>
        <begin position="304"/>
        <end position="332"/>
    </location>
</feature>
<feature type="domain" description="G-patch" evidence="7">
    <location>
        <begin position="25"/>
        <end position="71"/>
    </location>
</feature>